<protein>
    <submittedName>
        <fullName evidence="2">ROK family protein</fullName>
    </submittedName>
</protein>
<evidence type="ECO:0000313" key="2">
    <source>
        <dbReference type="EMBL" id="MBL4933415.1"/>
    </source>
</evidence>
<name>A0A937FI11_9CLOT</name>
<reference evidence="2" key="1">
    <citation type="submission" date="2021-01" db="EMBL/GenBank/DDBJ databases">
        <title>Genome public.</title>
        <authorList>
            <person name="Liu C."/>
            <person name="Sun Q."/>
        </authorList>
    </citation>
    <scope>NUCLEOTIDE SEQUENCE</scope>
    <source>
        <strain evidence="2">YIM B02565</strain>
    </source>
</reference>
<dbReference type="RefSeq" id="WP_202768853.1">
    <property type="nucleotide sequence ID" value="NZ_JAESWA010000024.1"/>
</dbReference>
<dbReference type="Pfam" id="PF00480">
    <property type="entry name" value="ROK"/>
    <property type="match status" value="1"/>
</dbReference>
<organism evidence="2 3">
    <name type="scientific">Clostridium paridis</name>
    <dbReference type="NCBI Taxonomy" id="2803863"/>
    <lineage>
        <taxon>Bacteria</taxon>
        <taxon>Bacillati</taxon>
        <taxon>Bacillota</taxon>
        <taxon>Clostridia</taxon>
        <taxon>Eubacteriales</taxon>
        <taxon>Clostridiaceae</taxon>
        <taxon>Clostridium</taxon>
    </lineage>
</organism>
<dbReference type="PANTHER" id="PTHR18964:SF165">
    <property type="entry name" value="BETA-GLUCOSIDE KINASE"/>
    <property type="match status" value="1"/>
</dbReference>
<dbReference type="SUPFAM" id="SSF53067">
    <property type="entry name" value="Actin-like ATPase domain"/>
    <property type="match status" value="1"/>
</dbReference>
<keyword evidence="3" id="KW-1185">Reference proteome</keyword>
<comment type="similarity">
    <text evidence="1">Belongs to the ROK (NagC/XylR) family.</text>
</comment>
<gene>
    <name evidence="2" type="ORF">JK634_16590</name>
</gene>
<comment type="caution">
    <text evidence="2">The sequence shown here is derived from an EMBL/GenBank/DDBJ whole genome shotgun (WGS) entry which is preliminary data.</text>
</comment>
<dbReference type="CDD" id="cd24068">
    <property type="entry name" value="ASKHA_NBD_ROK_FnNanK-like"/>
    <property type="match status" value="1"/>
</dbReference>
<evidence type="ECO:0000256" key="1">
    <source>
        <dbReference type="ARBA" id="ARBA00006479"/>
    </source>
</evidence>
<dbReference type="EMBL" id="JAESWA010000024">
    <property type="protein sequence ID" value="MBL4933415.1"/>
    <property type="molecule type" value="Genomic_DNA"/>
</dbReference>
<dbReference type="Proteomes" id="UP000623681">
    <property type="component" value="Unassembled WGS sequence"/>
</dbReference>
<dbReference type="PANTHER" id="PTHR18964">
    <property type="entry name" value="ROK (REPRESSOR, ORF, KINASE) FAMILY"/>
    <property type="match status" value="1"/>
</dbReference>
<evidence type="ECO:0000313" key="3">
    <source>
        <dbReference type="Proteomes" id="UP000623681"/>
    </source>
</evidence>
<dbReference type="InterPro" id="IPR000600">
    <property type="entry name" value="ROK"/>
</dbReference>
<dbReference type="AlphaFoldDB" id="A0A937FI11"/>
<sequence>MKNYLCFDIGGTDLKYGLLTEEGEILEKGKTPTDRFNGKAILDNIIRIYNEFKNIQISGIALSIPGFVNCFTGYIEVGGAIPDFNDFNIKEYLEKELNIPVSGENDVNCVALAEKWKGSAKDDDNFLCMTIGTGIGGACFLNGDLYRGATYMAGEFGYMITHGINNNIPSECTLSRSGAILSLREEYAKAKKLPLEKVTGIDVFNAMENGDPIAKLEINKFYDHLAVGIHNLYYVLNPDKILIGGAVSQREDLINELSWRVTGLSDLGHRIKVEACLLKNDAGLIGALYHHLKVIK</sequence>
<dbReference type="Gene3D" id="3.30.420.40">
    <property type="match status" value="2"/>
</dbReference>
<proteinExistence type="inferred from homology"/>
<accession>A0A937FI11</accession>
<dbReference type="InterPro" id="IPR043129">
    <property type="entry name" value="ATPase_NBD"/>
</dbReference>